<sequence length="440" mass="46427">MSAGTPTGPGDVERGSAENAPNPPPAEGSVLAPPTEMPRIPYLVAFGFAQFALFVALLGPVLVSMGIKLISLVGEDDAPQATGLVLGVGAIAAMIANPVFGRISDRTTGPWGRRRPWIIGGSVGLAVALLAIALANSVVVLVIGWFIAQVLANAAFAAYLATIPDQIPPHRHASISGYVNITQNLGILASTYIASFFESNMLALFMVPAVIGLVGMSIFAIVLPDKPLTVKPPRMRARGWITMFWVSPRKHPDFIWVILSRLLLFVGMYLFVTFRLFWVQDQVGLDLSAATSAVATAVLIYTIALLVTTQIAGYVADRLNRRKAPVFISTMIYAIGTLLLIGVDTVGGFYIIEAALGIAYGIYFASNFALVLAVLPDPDNPAKDLGMFNMANALPQSLAPLIGAVLLEVGSGGQNYTLLLGVAGVAVFVGAMAVLPIKAR</sequence>
<feature type="transmembrane region" description="Helical" evidence="6">
    <location>
        <begin position="324"/>
        <end position="343"/>
    </location>
</feature>
<feature type="transmembrane region" description="Helical" evidence="6">
    <location>
        <begin position="290"/>
        <end position="312"/>
    </location>
</feature>
<evidence type="ECO:0000256" key="1">
    <source>
        <dbReference type="ARBA" id="ARBA00004651"/>
    </source>
</evidence>
<feature type="transmembrane region" description="Helical" evidence="6">
    <location>
        <begin position="349"/>
        <end position="375"/>
    </location>
</feature>
<feature type="transmembrane region" description="Helical" evidence="6">
    <location>
        <begin position="141"/>
        <end position="163"/>
    </location>
</feature>
<dbReference type="PANTHER" id="PTHR23528:SF1">
    <property type="entry name" value="MAJOR FACILITATOR SUPERFAMILY (MFS) PROFILE DOMAIN-CONTAINING PROTEIN"/>
    <property type="match status" value="1"/>
</dbReference>
<feature type="transmembrane region" description="Helical" evidence="6">
    <location>
        <begin position="387"/>
        <end position="406"/>
    </location>
</feature>
<keyword evidence="9" id="KW-1185">Reference proteome</keyword>
<name>A0A3S3ACW1_9NOCA</name>
<feature type="transmembrane region" description="Helical" evidence="6">
    <location>
        <begin position="201"/>
        <end position="223"/>
    </location>
</feature>
<proteinExistence type="predicted"/>
<dbReference type="OrthoDB" id="7584869at2"/>
<dbReference type="SUPFAM" id="SSF103473">
    <property type="entry name" value="MFS general substrate transporter"/>
    <property type="match status" value="1"/>
</dbReference>
<feature type="domain" description="Major facilitator superfamily (MFS) profile" evidence="7">
    <location>
        <begin position="45"/>
        <end position="440"/>
    </location>
</feature>
<keyword evidence="4 6" id="KW-0472">Membrane</keyword>
<dbReference type="Proteomes" id="UP000284333">
    <property type="component" value="Unassembled WGS sequence"/>
</dbReference>
<dbReference type="RefSeq" id="WP_127947858.1">
    <property type="nucleotide sequence ID" value="NZ_RKLN01000005.1"/>
</dbReference>
<protein>
    <submittedName>
        <fullName evidence="8">MFS transporter</fullName>
    </submittedName>
</protein>
<dbReference type="InterPro" id="IPR011701">
    <property type="entry name" value="MFS"/>
</dbReference>
<feature type="transmembrane region" description="Helical" evidence="6">
    <location>
        <begin position="83"/>
        <end position="104"/>
    </location>
</feature>
<keyword evidence="3 6" id="KW-1133">Transmembrane helix</keyword>
<reference evidence="8 9" key="1">
    <citation type="submission" date="2018-11" db="EMBL/GenBank/DDBJ databases">
        <title>Rhodococcus spongicola sp. nov. and Rhodococcus xishaensis sp. nov. from marine sponges.</title>
        <authorList>
            <person name="Li L."/>
            <person name="Lin H.W."/>
        </authorList>
    </citation>
    <scope>NUCLEOTIDE SEQUENCE [LARGE SCALE GENOMIC DNA]</scope>
    <source>
        <strain evidence="8 9">LHW50502</strain>
    </source>
</reference>
<evidence type="ECO:0000256" key="3">
    <source>
        <dbReference type="ARBA" id="ARBA00022989"/>
    </source>
</evidence>
<feature type="region of interest" description="Disordered" evidence="5">
    <location>
        <begin position="1"/>
        <end position="32"/>
    </location>
</feature>
<dbReference type="AlphaFoldDB" id="A0A3S3ACW1"/>
<accession>A0A3S3ACW1</accession>
<comment type="subcellular location">
    <subcellularLocation>
        <location evidence="1">Cell membrane</location>
        <topology evidence="1">Multi-pass membrane protein</topology>
    </subcellularLocation>
</comment>
<evidence type="ECO:0000256" key="2">
    <source>
        <dbReference type="ARBA" id="ARBA00022692"/>
    </source>
</evidence>
<dbReference type="GO" id="GO:0022857">
    <property type="term" value="F:transmembrane transporter activity"/>
    <property type="evidence" value="ECO:0007669"/>
    <property type="project" value="InterPro"/>
</dbReference>
<dbReference type="InterPro" id="IPR036259">
    <property type="entry name" value="MFS_trans_sf"/>
</dbReference>
<dbReference type="EMBL" id="RKLN01000005">
    <property type="protein sequence ID" value="RVW01561.1"/>
    <property type="molecule type" value="Genomic_DNA"/>
</dbReference>
<dbReference type="PANTHER" id="PTHR23528">
    <property type="match status" value="1"/>
</dbReference>
<evidence type="ECO:0000313" key="8">
    <source>
        <dbReference type="EMBL" id="RVW01561.1"/>
    </source>
</evidence>
<dbReference type="InterPro" id="IPR020846">
    <property type="entry name" value="MFS_dom"/>
</dbReference>
<feature type="transmembrane region" description="Helical" evidence="6">
    <location>
        <begin position="116"/>
        <end position="135"/>
    </location>
</feature>
<comment type="caution">
    <text evidence="8">The sequence shown here is derived from an EMBL/GenBank/DDBJ whole genome shotgun (WGS) entry which is preliminary data.</text>
</comment>
<keyword evidence="2 6" id="KW-0812">Transmembrane</keyword>
<feature type="transmembrane region" description="Helical" evidence="6">
    <location>
        <begin position="175"/>
        <end position="195"/>
    </location>
</feature>
<evidence type="ECO:0000256" key="6">
    <source>
        <dbReference type="SAM" id="Phobius"/>
    </source>
</evidence>
<evidence type="ECO:0000313" key="9">
    <source>
        <dbReference type="Proteomes" id="UP000284333"/>
    </source>
</evidence>
<dbReference type="Pfam" id="PF07690">
    <property type="entry name" value="MFS_1"/>
    <property type="match status" value="1"/>
</dbReference>
<feature type="transmembrane region" description="Helical" evidence="6">
    <location>
        <begin position="254"/>
        <end position="278"/>
    </location>
</feature>
<dbReference type="Gene3D" id="1.20.1250.20">
    <property type="entry name" value="MFS general substrate transporter like domains"/>
    <property type="match status" value="2"/>
</dbReference>
<organism evidence="8 9">
    <name type="scientific">Rhodococcus spongiicola</name>
    <dbReference type="NCBI Taxonomy" id="2487352"/>
    <lineage>
        <taxon>Bacteria</taxon>
        <taxon>Bacillati</taxon>
        <taxon>Actinomycetota</taxon>
        <taxon>Actinomycetes</taxon>
        <taxon>Mycobacteriales</taxon>
        <taxon>Nocardiaceae</taxon>
        <taxon>Rhodococcus</taxon>
    </lineage>
</organism>
<feature type="transmembrane region" description="Helical" evidence="6">
    <location>
        <begin position="418"/>
        <end position="437"/>
    </location>
</feature>
<evidence type="ECO:0000256" key="4">
    <source>
        <dbReference type="ARBA" id="ARBA00023136"/>
    </source>
</evidence>
<dbReference type="GO" id="GO:0005886">
    <property type="term" value="C:plasma membrane"/>
    <property type="evidence" value="ECO:0007669"/>
    <property type="project" value="UniProtKB-SubCell"/>
</dbReference>
<feature type="transmembrane region" description="Helical" evidence="6">
    <location>
        <begin position="42"/>
        <end position="63"/>
    </location>
</feature>
<evidence type="ECO:0000259" key="7">
    <source>
        <dbReference type="PROSITE" id="PS50850"/>
    </source>
</evidence>
<dbReference type="PROSITE" id="PS50850">
    <property type="entry name" value="MFS"/>
    <property type="match status" value="1"/>
</dbReference>
<gene>
    <name evidence="8" type="ORF">EF834_14130</name>
</gene>
<evidence type="ECO:0000256" key="5">
    <source>
        <dbReference type="SAM" id="MobiDB-lite"/>
    </source>
</evidence>